<dbReference type="KEGG" id="pmx:PERMA_1657"/>
<dbReference type="GO" id="GO:0009279">
    <property type="term" value="C:cell outer membrane"/>
    <property type="evidence" value="ECO:0007669"/>
    <property type="project" value="UniProtKB-SubCell"/>
</dbReference>
<accession>C0QRX7</accession>
<gene>
    <name evidence="6" type="ordered locus">PERMA_1657</name>
</gene>
<dbReference type="eggNOG" id="COG1538">
    <property type="taxonomic scope" value="Bacteria"/>
</dbReference>
<sequence>MASFSYGDSVQELIDKARKNNPEIRKIEKELKIQEKKAKVARKLFNPSISLTFGGRDAFEKPYRAVTFKISQKIPYPKKLDTIYQIETKNYEEKYFFLLSKKNEIIQKIYESVYRLWLIREKIKIYKKYIELTEKIKSEIEENFSYGDRLKFLIIVENLYKEKQSLLIDEKIEFSNIESLINDTLNDININLKIVNIDVTPETLLEEMKDKSPLLQSYRKRLERLSKSLKLSKMIYYPDLSLSLRTTPEDRLQDSFSVGIGVNIPIWRTIRQEQIVLEAQLKKVSIEEEIRYIENLLRYQLLSSYYRIKKNRYIYNLINNSLKSKHGMNIQISKMEFLEGKRDISDLIIAIRDSLNSEIEAVESIYNTNVEYINIKALLGEL</sequence>
<dbReference type="PANTHER" id="PTHR30026:SF20">
    <property type="entry name" value="OUTER MEMBRANE PROTEIN TOLC"/>
    <property type="match status" value="1"/>
</dbReference>
<evidence type="ECO:0000256" key="1">
    <source>
        <dbReference type="ARBA" id="ARBA00004442"/>
    </source>
</evidence>
<evidence type="ECO:0000313" key="6">
    <source>
        <dbReference type="EMBL" id="ACO04006.1"/>
    </source>
</evidence>
<comment type="subcellular location">
    <subcellularLocation>
        <location evidence="1">Cell outer membrane</location>
    </subcellularLocation>
</comment>
<organism evidence="6 7">
    <name type="scientific">Persephonella marina (strain DSM 14350 / EX-H1)</name>
    <dbReference type="NCBI Taxonomy" id="123214"/>
    <lineage>
        <taxon>Bacteria</taxon>
        <taxon>Pseudomonadati</taxon>
        <taxon>Aquificota</taxon>
        <taxon>Aquificia</taxon>
        <taxon>Aquificales</taxon>
        <taxon>Hydrogenothermaceae</taxon>
        <taxon>Persephonella</taxon>
    </lineage>
</organism>
<evidence type="ECO:0000256" key="4">
    <source>
        <dbReference type="ARBA" id="ARBA00023136"/>
    </source>
</evidence>
<dbReference type="GO" id="GO:0015562">
    <property type="term" value="F:efflux transmembrane transporter activity"/>
    <property type="evidence" value="ECO:0007669"/>
    <property type="project" value="InterPro"/>
</dbReference>
<dbReference type="PANTHER" id="PTHR30026">
    <property type="entry name" value="OUTER MEMBRANE PROTEIN TOLC"/>
    <property type="match status" value="1"/>
</dbReference>
<reference evidence="6 7" key="1">
    <citation type="journal article" date="2009" name="J. Bacteriol.">
        <title>Complete and draft genome sequences of six members of the Aquificales.</title>
        <authorList>
            <person name="Reysenbach A.L."/>
            <person name="Hamamura N."/>
            <person name="Podar M."/>
            <person name="Griffiths E."/>
            <person name="Ferreira S."/>
            <person name="Hochstein R."/>
            <person name="Heidelberg J."/>
            <person name="Johnson J."/>
            <person name="Mead D."/>
            <person name="Pohorille A."/>
            <person name="Sarmiento M."/>
            <person name="Schweighofer K."/>
            <person name="Seshadri R."/>
            <person name="Voytek M.A."/>
        </authorList>
    </citation>
    <scope>NUCLEOTIDE SEQUENCE [LARGE SCALE GENOMIC DNA]</scope>
    <source>
        <strain evidence="7">DSM 14350 / EX-H1</strain>
    </source>
</reference>
<evidence type="ECO:0000256" key="2">
    <source>
        <dbReference type="ARBA" id="ARBA00022452"/>
    </source>
</evidence>
<dbReference type="Gene3D" id="1.20.1600.10">
    <property type="entry name" value="Outer membrane efflux proteins (OEP)"/>
    <property type="match status" value="1"/>
</dbReference>
<dbReference type="GO" id="GO:1990281">
    <property type="term" value="C:efflux pump complex"/>
    <property type="evidence" value="ECO:0007669"/>
    <property type="project" value="TreeGrafter"/>
</dbReference>
<name>C0QRX7_PERMH</name>
<keyword evidence="2" id="KW-1134">Transmembrane beta strand</keyword>
<dbReference type="PaxDb" id="123214-PERMA_1657"/>
<dbReference type="SUPFAM" id="SSF56954">
    <property type="entry name" value="Outer membrane efflux proteins (OEP)"/>
    <property type="match status" value="1"/>
</dbReference>
<dbReference type="STRING" id="123214.PERMA_1657"/>
<keyword evidence="7" id="KW-1185">Reference proteome</keyword>
<dbReference type="InterPro" id="IPR051906">
    <property type="entry name" value="TolC-like"/>
</dbReference>
<keyword evidence="4" id="KW-0472">Membrane</keyword>
<dbReference type="GO" id="GO:0015288">
    <property type="term" value="F:porin activity"/>
    <property type="evidence" value="ECO:0007669"/>
    <property type="project" value="TreeGrafter"/>
</dbReference>
<protein>
    <submittedName>
        <fullName evidence="6">Outer membrane efflux protein</fullName>
    </submittedName>
</protein>
<dbReference type="HOGENOM" id="CLU_012817_15_0_0"/>
<keyword evidence="5" id="KW-0998">Cell outer membrane</keyword>
<evidence type="ECO:0000313" key="7">
    <source>
        <dbReference type="Proteomes" id="UP000001366"/>
    </source>
</evidence>
<keyword evidence="3" id="KW-0812">Transmembrane</keyword>
<proteinExistence type="predicted"/>
<evidence type="ECO:0000256" key="5">
    <source>
        <dbReference type="ARBA" id="ARBA00023237"/>
    </source>
</evidence>
<dbReference type="Proteomes" id="UP000001366">
    <property type="component" value="Chromosome"/>
</dbReference>
<dbReference type="EMBL" id="CP001230">
    <property type="protein sequence ID" value="ACO04006.1"/>
    <property type="molecule type" value="Genomic_DNA"/>
</dbReference>
<evidence type="ECO:0000256" key="3">
    <source>
        <dbReference type="ARBA" id="ARBA00022692"/>
    </source>
</evidence>
<dbReference type="AlphaFoldDB" id="C0QRX7"/>